<comment type="caution">
    <text evidence="3">The sequence shown here is derived from an EMBL/GenBank/DDBJ whole genome shotgun (WGS) entry which is preliminary data.</text>
</comment>
<reference evidence="3 4" key="1">
    <citation type="submission" date="2020-09" db="EMBL/GenBank/DDBJ databases">
        <title>Roseomonas.</title>
        <authorList>
            <person name="Zhu W."/>
        </authorList>
    </citation>
    <scope>NUCLEOTIDE SEQUENCE [LARGE SCALE GENOMIC DNA]</scope>
    <source>
        <strain evidence="3 4">573</strain>
    </source>
</reference>
<keyword evidence="4" id="KW-1185">Reference proteome</keyword>
<feature type="transmembrane region" description="Helical" evidence="2">
    <location>
        <begin position="6"/>
        <end position="24"/>
    </location>
</feature>
<feature type="coiled-coil region" evidence="1">
    <location>
        <begin position="28"/>
        <end position="55"/>
    </location>
</feature>
<keyword evidence="2" id="KW-1133">Transmembrane helix</keyword>
<sequence length="119" mass="13169">MDSNTWSGIALVISALLVPVVTKYSSGGAAAKKDAEEAEQRAAKAEAALAKEKRSGQRWYAELVRAVAAVRHERQGRLQDRKISEMPDVEIVPGFWQPLEPLETLQQVIERSNAELLKD</sequence>
<evidence type="ECO:0000256" key="2">
    <source>
        <dbReference type="SAM" id="Phobius"/>
    </source>
</evidence>
<proteinExistence type="predicted"/>
<dbReference type="Proteomes" id="UP001518989">
    <property type="component" value="Unassembled WGS sequence"/>
</dbReference>
<name>A0ABS3KKV8_9PROT</name>
<keyword evidence="2" id="KW-0812">Transmembrane</keyword>
<evidence type="ECO:0000313" key="4">
    <source>
        <dbReference type="Proteomes" id="UP001518989"/>
    </source>
</evidence>
<dbReference type="EMBL" id="JACTNG010000002">
    <property type="protein sequence ID" value="MBO1078106.1"/>
    <property type="molecule type" value="Genomic_DNA"/>
</dbReference>
<dbReference type="RefSeq" id="WP_207415549.1">
    <property type="nucleotide sequence ID" value="NZ_CP061177.1"/>
</dbReference>
<keyword evidence="1" id="KW-0175">Coiled coil</keyword>
<protein>
    <submittedName>
        <fullName evidence="3">Uncharacterized protein</fullName>
    </submittedName>
</protein>
<organism evidence="3 4">
    <name type="scientific">Roseomonas haemaphysalidis</name>
    <dbReference type="NCBI Taxonomy" id="2768162"/>
    <lineage>
        <taxon>Bacteria</taxon>
        <taxon>Pseudomonadati</taxon>
        <taxon>Pseudomonadota</taxon>
        <taxon>Alphaproteobacteria</taxon>
        <taxon>Acetobacterales</taxon>
        <taxon>Roseomonadaceae</taxon>
        <taxon>Roseomonas</taxon>
    </lineage>
</organism>
<gene>
    <name evidence="3" type="ORF">IAI61_03615</name>
</gene>
<evidence type="ECO:0000313" key="3">
    <source>
        <dbReference type="EMBL" id="MBO1078106.1"/>
    </source>
</evidence>
<keyword evidence="2" id="KW-0472">Membrane</keyword>
<accession>A0ABS3KKV8</accession>
<evidence type="ECO:0000256" key="1">
    <source>
        <dbReference type="SAM" id="Coils"/>
    </source>
</evidence>